<evidence type="ECO:0000256" key="3">
    <source>
        <dbReference type="SAM" id="MobiDB-lite"/>
    </source>
</evidence>
<reference evidence="6" key="2">
    <citation type="journal article" date="2015" name="FEMS Microbiol. Lett.">
        <title>Discovery and characterization of Ku acetylation in Mycobacterium smegmatis.</title>
        <authorList>
            <person name="Zhou Y."/>
            <person name="Chen T."/>
            <person name="Zhou L."/>
            <person name="Fleming J."/>
            <person name="Deng J."/>
            <person name="Wang X."/>
            <person name="Wang L."/>
            <person name="Wang Y."/>
            <person name="Zhang X."/>
            <person name="Wei W."/>
            <person name="Bi L."/>
        </authorList>
    </citation>
    <scope>NUCLEOTIDE SEQUENCE</scope>
</reference>
<dbReference type="InterPro" id="IPR009187">
    <property type="entry name" value="Prok_Ku"/>
</dbReference>
<dbReference type="Gene3D" id="2.40.290.10">
    <property type="match status" value="1"/>
</dbReference>
<dbReference type="GO" id="GO:0006310">
    <property type="term" value="P:DNA recombination"/>
    <property type="evidence" value="ECO:0007669"/>
    <property type="project" value="UniProtKB-KW"/>
</dbReference>
<organism evidence="5 6">
    <name type="scientific">Derxia gummosa DSM 723</name>
    <dbReference type="NCBI Taxonomy" id="1121388"/>
    <lineage>
        <taxon>Bacteria</taxon>
        <taxon>Pseudomonadati</taxon>
        <taxon>Pseudomonadota</taxon>
        <taxon>Betaproteobacteria</taxon>
        <taxon>Burkholderiales</taxon>
        <taxon>Alcaligenaceae</taxon>
        <taxon>Derxia</taxon>
    </lineage>
</organism>
<keyword evidence="1 2" id="KW-0238">DNA-binding</keyword>
<feature type="region of interest" description="Disordered" evidence="3">
    <location>
        <begin position="231"/>
        <end position="287"/>
    </location>
</feature>
<dbReference type="SMART" id="SM00559">
    <property type="entry name" value="Ku78"/>
    <property type="match status" value="1"/>
</dbReference>
<evidence type="ECO:0000313" key="6">
    <source>
        <dbReference type="RefSeq" id="WP_051379121.1"/>
    </source>
</evidence>
<protein>
    <recommendedName>
        <fullName evidence="2">Non-homologous end joining protein Ku</fullName>
    </recommendedName>
</protein>
<dbReference type="PANTHER" id="PTHR41251:SF1">
    <property type="entry name" value="NON-HOMOLOGOUS END JOINING PROTEIN KU"/>
    <property type="match status" value="1"/>
</dbReference>
<sequence length="287" mass="31474">MPHVLWKGAITFGLVHIPVRMHTGAGRDGVDFEWVDSRDMQPIGYRRINKASGRVVPASAVARAVPMADGGHVLVTDEEIAALRPNRERAIEITGFVEVEAIGPEFFETPYVLAPQRGADKVYALLRETLARSGLVGLARIVLQTREHLAALLVRGPALVLNTLRWPAELRDFSEMRFPPEDARKAGIKPAELQMADRLVQQMRTGWQPAEHHDDYREALLALVERKRRGGEPRALVAAPAPPPGDEPPPDADALADLLRRSLDAPAAGPTPPGAERSRRRAAAAQR</sequence>
<accession>A0A8B6XAG6</accession>
<comment type="function">
    <text evidence="2">With LigD forms a non-homologous end joining (NHEJ) DNA repair enzyme, which repairs dsDNA breaks with reduced fidelity. Binds linear dsDNA with 5'- and 3'- overhangs but not closed circular dsDNA nor ssDNA. Recruits and stimulates the ligase activity of LigD.</text>
</comment>
<dbReference type="AlphaFoldDB" id="A0A8B6XAG6"/>
<dbReference type="OrthoDB" id="9795084at2"/>
<dbReference type="RefSeq" id="WP_051379121.1">
    <property type="nucleotide sequence ID" value="NZ_KI519500.1"/>
</dbReference>
<comment type="subunit">
    <text evidence="2">Homodimer. Interacts with LigD.</text>
</comment>
<dbReference type="PANTHER" id="PTHR41251">
    <property type="entry name" value="NON-HOMOLOGOUS END JOINING PROTEIN KU"/>
    <property type="match status" value="1"/>
</dbReference>
<feature type="domain" description="Ku" evidence="4">
    <location>
        <begin position="53"/>
        <end position="181"/>
    </location>
</feature>
<keyword evidence="2" id="KW-0227">DNA damage</keyword>
<dbReference type="NCBIfam" id="TIGR02772">
    <property type="entry name" value="Ku_bact"/>
    <property type="match status" value="1"/>
</dbReference>
<dbReference type="SUPFAM" id="SSF100939">
    <property type="entry name" value="SPOC domain-like"/>
    <property type="match status" value="1"/>
</dbReference>
<dbReference type="InterPro" id="IPR006164">
    <property type="entry name" value="DNA_bd_Ku70/Ku80"/>
</dbReference>
<name>A0A8B6XAG6_9BURK</name>
<proteinExistence type="inferred from homology"/>
<feature type="compositionally biased region" description="Basic residues" evidence="3">
    <location>
        <begin position="278"/>
        <end position="287"/>
    </location>
</feature>
<dbReference type="GO" id="GO:0003690">
    <property type="term" value="F:double-stranded DNA binding"/>
    <property type="evidence" value="ECO:0007669"/>
    <property type="project" value="UniProtKB-UniRule"/>
</dbReference>
<dbReference type="HAMAP" id="MF_01875">
    <property type="entry name" value="Prokaryotic_Ku"/>
    <property type="match status" value="1"/>
</dbReference>
<dbReference type="Pfam" id="PF02735">
    <property type="entry name" value="Ku"/>
    <property type="match status" value="1"/>
</dbReference>
<gene>
    <name evidence="2" type="primary">ku</name>
</gene>
<evidence type="ECO:0000256" key="1">
    <source>
        <dbReference type="ARBA" id="ARBA00023125"/>
    </source>
</evidence>
<keyword evidence="5" id="KW-1185">Reference proteome</keyword>
<reference evidence="6" key="1">
    <citation type="journal article" date="2004" name="Science">
        <title>Mycobacterial Ku and ligase proteins constitute a two-component NHEJ repair machine.</title>
        <authorList>
            <person name="Della M."/>
            <person name="Palmbos P.L."/>
            <person name="Tseng H.M."/>
            <person name="Tonkin L.M."/>
            <person name="Daley J.M."/>
            <person name="Topper L.M."/>
            <person name="Pitcher R.S."/>
            <person name="Tomkinson A.E."/>
            <person name="Wilson T.E."/>
            <person name="Doherty A.J."/>
        </authorList>
    </citation>
    <scope>NUCLEOTIDE SEQUENCE</scope>
</reference>
<keyword evidence="2" id="KW-0233">DNA recombination</keyword>
<evidence type="ECO:0000256" key="2">
    <source>
        <dbReference type="HAMAP-Rule" id="MF_01875"/>
    </source>
</evidence>
<keyword evidence="2" id="KW-0234">DNA repair</keyword>
<dbReference type="PIRSF" id="PIRSF006493">
    <property type="entry name" value="Prok_Ku"/>
    <property type="match status" value="1"/>
</dbReference>
<dbReference type="Proteomes" id="UP000675920">
    <property type="component" value="Unplaced"/>
</dbReference>
<dbReference type="GO" id="GO:0006303">
    <property type="term" value="P:double-strand break repair via nonhomologous end joining"/>
    <property type="evidence" value="ECO:0007669"/>
    <property type="project" value="UniProtKB-UniRule"/>
</dbReference>
<evidence type="ECO:0000259" key="4">
    <source>
        <dbReference type="SMART" id="SM00559"/>
    </source>
</evidence>
<dbReference type="InterPro" id="IPR016194">
    <property type="entry name" value="SPOC-like_C_dom_sf"/>
</dbReference>
<evidence type="ECO:0000313" key="5">
    <source>
        <dbReference type="Proteomes" id="UP000675920"/>
    </source>
</evidence>
<comment type="similarity">
    <text evidence="2">Belongs to the prokaryotic Ku family.</text>
</comment>
<reference evidence="6" key="3">
    <citation type="submission" date="2025-08" db="UniProtKB">
        <authorList>
            <consortium name="RefSeq"/>
        </authorList>
    </citation>
    <scope>IDENTIFICATION</scope>
</reference>